<dbReference type="Proteomes" id="UP000194003">
    <property type="component" value="Unassembled WGS sequence"/>
</dbReference>
<dbReference type="InterPro" id="IPR012127">
    <property type="entry name" value="Cyt_c_prime"/>
</dbReference>
<evidence type="ECO:0000256" key="1">
    <source>
        <dbReference type="ARBA" id="ARBA00022448"/>
    </source>
</evidence>
<feature type="binding site" description="axial binding residue" evidence="6">
    <location>
        <position position="152"/>
    </location>
    <ligand>
        <name>heme c</name>
        <dbReference type="ChEBI" id="CHEBI:61717"/>
    </ligand>
    <ligandPart>
        <name>Fe</name>
        <dbReference type="ChEBI" id="CHEBI:18248"/>
    </ligandPart>
</feature>
<proteinExistence type="predicted"/>
<dbReference type="Gene3D" id="1.20.120.10">
    <property type="entry name" value="Cytochrome c/b562"/>
    <property type="match status" value="1"/>
</dbReference>
<evidence type="ECO:0000256" key="3">
    <source>
        <dbReference type="ARBA" id="ARBA00022723"/>
    </source>
</evidence>
<dbReference type="PIRSF" id="PIRSF000027">
    <property type="entry name" value="Cytc_c_prime"/>
    <property type="match status" value="1"/>
</dbReference>
<dbReference type="InterPro" id="IPR010980">
    <property type="entry name" value="Cyt_c/b562"/>
</dbReference>
<evidence type="ECO:0000256" key="7">
    <source>
        <dbReference type="PIRSR" id="PIRSR000027-2"/>
    </source>
</evidence>
<dbReference type="GO" id="GO:0042597">
    <property type="term" value="C:periplasmic space"/>
    <property type="evidence" value="ECO:0007669"/>
    <property type="project" value="InterPro"/>
</dbReference>
<organism evidence="9 10">
    <name type="scientific">Magnetofaba australis IT-1</name>
    <dbReference type="NCBI Taxonomy" id="1434232"/>
    <lineage>
        <taxon>Bacteria</taxon>
        <taxon>Pseudomonadati</taxon>
        <taxon>Pseudomonadota</taxon>
        <taxon>Magnetococcia</taxon>
        <taxon>Magnetococcales</taxon>
        <taxon>Magnetococcaceae</taxon>
        <taxon>Magnetofaba</taxon>
    </lineage>
</organism>
<dbReference type="EMBL" id="LVJN01000019">
    <property type="protein sequence ID" value="OSM04045.1"/>
    <property type="molecule type" value="Genomic_DNA"/>
</dbReference>
<feature type="binding site" description="covalent" evidence="7">
    <location>
        <position position="151"/>
    </location>
    <ligand>
        <name>heme c</name>
        <dbReference type="ChEBI" id="CHEBI:61717"/>
    </ligand>
</feature>
<comment type="caution">
    <text evidence="9">The sequence shown here is derived from an EMBL/GenBank/DDBJ whole genome shotgun (WGS) entry which is preliminary data.</text>
</comment>
<comment type="PTM">
    <text evidence="7">Binds 1 heme group per subunit.</text>
</comment>
<evidence type="ECO:0000313" key="10">
    <source>
        <dbReference type="Proteomes" id="UP000194003"/>
    </source>
</evidence>
<dbReference type="GO" id="GO:0009055">
    <property type="term" value="F:electron transfer activity"/>
    <property type="evidence" value="ECO:0007669"/>
    <property type="project" value="InterPro"/>
</dbReference>
<keyword evidence="3 6" id="KW-0479">Metal-binding</keyword>
<protein>
    <submittedName>
        <fullName evidence="9">Putative cytochrome C, class II</fullName>
    </submittedName>
</protein>
<dbReference type="SUPFAM" id="SSF47175">
    <property type="entry name" value="Cytochromes"/>
    <property type="match status" value="1"/>
</dbReference>
<keyword evidence="8" id="KW-0732">Signal</keyword>
<keyword evidence="5 6" id="KW-0408">Iron</keyword>
<dbReference type="InterPro" id="IPR002321">
    <property type="entry name" value="Cyt_c_II"/>
</dbReference>
<feature type="signal peptide" evidence="8">
    <location>
        <begin position="1"/>
        <end position="29"/>
    </location>
</feature>
<keyword evidence="4" id="KW-0249">Electron transport</keyword>
<feature type="chain" id="PRO_5012146861" evidence="8">
    <location>
        <begin position="30"/>
        <end position="159"/>
    </location>
</feature>
<evidence type="ECO:0000256" key="8">
    <source>
        <dbReference type="SAM" id="SignalP"/>
    </source>
</evidence>
<dbReference type="GO" id="GO:0005506">
    <property type="term" value="F:iron ion binding"/>
    <property type="evidence" value="ECO:0007669"/>
    <property type="project" value="InterPro"/>
</dbReference>
<keyword evidence="1" id="KW-0813">Transport</keyword>
<name>A0A1Y2K3S6_9PROT</name>
<evidence type="ECO:0000256" key="4">
    <source>
        <dbReference type="ARBA" id="ARBA00022982"/>
    </source>
</evidence>
<dbReference type="GO" id="GO:0020037">
    <property type="term" value="F:heme binding"/>
    <property type="evidence" value="ECO:0007669"/>
    <property type="project" value="InterPro"/>
</dbReference>
<gene>
    <name evidence="9" type="ORF">MAIT1_03698</name>
</gene>
<evidence type="ECO:0000256" key="6">
    <source>
        <dbReference type="PIRSR" id="PIRSR000027-1"/>
    </source>
</evidence>
<dbReference type="GO" id="GO:0022900">
    <property type="term" value="P:electron transport chain"/>
    <property type="evidence" value="ECO:0007669"/>
    <property type="project" value="InterPro"/>
</dbReference>
<keyword evidence="2 7" id="KW-0349">Heme</keyword>
<evidence type="ECO:0000256" key="5">
    <source>
        <dbReference type="ARBA" id="ARBA00023004"/>
    </source>
</evidence>
<sequence>MQESLTMKKLFALAAFGASLAIAPVVAHADDDAIVLHRQSVMEGIGAGMGTVVCVLKKQCDLPQKVVIRQAKTMHFLAKMNLEAFRAKTEGPLGVKTTALPKIWSDWADYEKDNKEMVEATEGLIKAAASSIEPQSLGPAVQALGKVCKECHDDFREKH</sequence>
<dbReference type="Pfam" id="PF01322">
    <property type="entry name" value="Cytochrom_C_2"/>
    <property type="match status" value="1"/>
</dbReference>
<keyword evidence="10" id="KW-1185">Reference proteome</keyword>
<reference evidence="9 10" key="1">
    <citation type="journal article" date="2016" name="BMC Genomics">
        <title>Combined genomic and structural analyses of a cultured magnetotactic bacterium reveals its niche adaptation to a dynamic environment.</title>
        <authorList>
            <person name="Araujo A.C."/>
            <person name="Morillo V."/>
            <person name="Cypriano J."/>
            <person name="Teixeira L.C."/>
            <person name="Leao P."/>
            <person name="Lyra S."/>
            <person name="Almeida L.G."/>
            <person name="Bazylinski D.A."/>
            <person name="Vasconcellos A.T."/>
            <person name="Abreu F."/>
            <person name="Lins U."/>
        </authorList>
    </citation>
    <scope>NUCLEOTIDE SEQUENCE [LARGE SCALE GENOMIC DNA]</scope>
    <source>
        <strain evidence="9 10">IT-1</strain>
    </source>
</reference>
<feature type="binding site" description="covalent" evidence="7">
    <location>
        <position position="148"/>
    </location>
    <ligand>
        <name>heme c</name>
        <dbReference type="ChEBI" id="CHEBI:61717"/>
    </ligand>
</feature>
<dbReference type="STRING" id="1434232.MAIT1_03698"/>
<dbReference type="PROSITE" id="PS51009">
    <property type="entry name" value="CYTCII"/>
    <property type="match status" value="1"/>
</dbReference>
<dbReference type="AlphaFoldDB" id="A0A1Y2K3S6"/>
<accession>A0A1Y2K3S6</accession>
<evidence type="ECO:0000313" key="9">
    <source>
        <dbReference type="EMBL" id="OSM04045.1"/>
    </source>
</evidence>
<evidence type="ECO:0000256" key="2">
    <source>
        <dbReference type="ARBA" id="ARBA00022617"/>
    </source>
</evidence>